<dbReference type="Pfam" id="PF01425">
    <property type="entry name" value="Amidase"/>
    <property type="match status" value="1"/>
</dbReference>
<evidence type="ECO:0000313" key="2">
    <source>
        <dbReference type="EMBL" id="MBB2975499.1"/>
    </source>
</evidence>
<dbReference type="PANTHER" id="PTHR43372:SF4">
    <property type="entry name" value="FATTY-ACID AMIDE HYDROLASE 2"/>
    <property type="match status" value="1"/>
</dbReference>
<dbReference type="SUPFAM" id="SSF75304">
    <property type="entry name" value="Amidase signature (AS) enzymes"/>
    <property type="match status" value="1"/>
</dbReference>
<comment type="caution">
    <text evidence="2">The sequence shown here is derived from an EMBL/GenBank/DDBJ whole genome shotgun (WGS) entry which is preliminary data.</text>
</comment>
<keyword evidence="3" id="KW-1185">Reference proteome</keyword>
<name>A0A7W4V2T3_9MICO</name>
<dbReference type="PANTHER" id="PTHR43372">
    <property type="entry name" value="FATTY-ACID AMIDE HYDROLASE"/>
    <property type="match status" value="1"/>
</dbReference>
<proteinExistence type="predicted"/>
<dbReference type="GO" id="GO:0012505">
    <property type="term" value="C:endomembrane system"/>
    <property type="evidence" value="ECO:0007669"/>
    <property type="project" value="TreeGrafter"/>
</dbReference>
<organism evidence="2 3">
    <name type="scientific">Microbacterium endophyticum</name>
    <dbReference type="NCBI Taxonomy" id="1526412"/>
    <lineage>
        <taxon>Bacteria</taxon>
        <taxon>Bacillati</taxon>
        <taxon>Actinomycetota</taxon>
        <taxon>Actinomycetes</taxon>
        <taxon>Micrococcales</taxon>
        <taxon>Microbacteriaceae</taxon>
        <taxon>Microbacterium</taxon>
    </lineage>
</organism>
<dbReference type="InterPro" id="IPR036928">
    <property type="entry name" value="AS_sf"/>
</dbReference>
<evidence type="ECO:0000313" key="3">
    <source>
        <dbReference type="Proteomes" id="UP000529310"/>
    </source>
</evidence>
<reference evidence="2 3" key="1">
    <citation type="submission" date="2020-08" db="EMBL/GenBank/DDBJ databases">
        <title>Sequencing the genomes of 1000 actinobacteria strains.</title>
        <authorList>
            <person name="Klenk H.-P."/>
        </authorList>
    </citation>
    <scope>NUCLEOTIDE SEQUENCE [LARGE SCALE GENOMIC DNA]</scope>
    <source>
        <strain evidence="2 3">DSM 27099</strain>
    </source>
</reference>
<gene>
    <name evidence="2" type="ORF">FHX49_001065</name>
</gene>
<dbReference type="RefSeq" id="WP_165139636.1">
    <property type="nucleotide sequence ID" value="NZ_CP049255.1"/>
</dbReference>
<sequence length="477" mass="50072">MTEALPAMDATTMRALLAAREISAVELWQAHQFRLDDGGDSFGAIVDTDLAGAAATAAAIDARYSRGEALGALAGVPMTIKDSFDVAGMRTSHGRLSDSHQATRDAPAVARARAADALIFGKTNVPVLLLGYQTVNDDFGRTLNAWDSNRASGGSSGGAAVAVATGLSALELGSDLAGSIRVPAAWNGIFGHRPSNGVVSKRGHLPWHVDSRIEPPVSVSGPLARSARDLELVFSVVAGAAPSEAIGWRLDLPRLTRKSLAGTRVGIWTDCVSAPIDDEMRRAIAALASALTEAGCHVLEIVEPPGADEAGLQLFNRMQQAEIAHSIDGATFGAAVDVEGDLAQRVHDAWRDAEEQREIRDEWNERVFDHVDVVIAPAVPGAAPVYDGQPEPEPERSLEISGRVYSAPEAVAAWSNIANLAMLPCTVIPLGLGATSRMPLGAQVMGPYLHDLTTIGFARLLEDAGLVQFVAPSVSAV</sequence>
<keyword evidence="2" id="KW-0378">Hydrolase</keyword>
<protein>
    <submittedName>
        <fullName evidence="2">Amidase</fullName>
        <ecNumber evidence="2">3.5.1.4</ecNumber>
    </submittedName>
</protein>
<dbReference type="InterPro" id="IPR052739">
    <property type="entry name" value="FAAH2"/>
</dbReference>
<feature type="domain" description="Amidase" evidence="1">
    <location>
        <begin position="41"/>
        <end position="453"/>
    </location>
</feature>
<dbReference type="Gene3D" id="3.90.1300.10">
    <property type="entry name" value="Amidase signature (AS) domain"/>
    <property type="match status" value="1"/>
</dbReference>
<dbReference type="InterPro" id="IPR023631">
    <property type="entry name" value="Amidase_dom"/>
</dbReference>
<dbReference type="GO" id="GO:0004040">
    <property type="term" value="F:amidase activity"/>
    <property type="evidence" value="ECO:0007669"/>
    <property type="project" value="UniProtKB-EC"/>
</dbReference>
<accession>A0A7W4V2T3</accession>
<dbReference type="AlphaFoldDB" id="A0A7W4V2T3"/>
<evidence type="ECO:0000259" key="1">
    <source>
        <dbReference type="Pfam" id="PF01425"/>
    </source>
</evidence>
<dbReference type="Proteomes" id="UP000529310">
    <property type="component" value="Unassembled WGS sequence"/>
</dbReference>
<dbReference type="EMBL" id="JACHWQ010000002">
    <property type="protein sequence ID" value="MBB2975499.1"/>
    <property type="molecule type" value="Genomic_DNA"/>
</dbReference>
<dbReference type="EC" id="3.5.1.4" evidence="2"/>